<evidence type="ECO:0000313" key="10">
    <source>
        <dbReference type="EMBL" id="ARH11231.1"/>
    </source>
</evidence>
<comment type="catalytic activity">
    <reaction evidence="8 9">
        <text>a ubiquinone + NADH + 5 H(+)(in) = a ubiquinol + NAD(+) + 4 H(+)(out)</text>
        <dbReference type="Rhea" id="RHEA:29091"/>
        <dbReference type="Rhea" id="RHEA-COMP:9565"/>
        <dbReference type="Rhea" id="RHEA-COMP:9566"/>
        <dbReference type="ChEBI" id="CHEBI:15378"/>
        <dbReference type="ChEBI" id="CHEBI:16389"/>
        <dbReference type="ChEBI" id="CHEBI:17976"/>
        <dbReference type="ChEBI" id="CHEBI:57540"/>
        <dbReference type="ChEBI" id="CHEBI:57945"/>
        <dbReference type="EC" id="7.1.1.2"/>
    </reaction>
</comment>
<dbReference type="GO" id="GO:0031966">
    <property type="term" value="C:mitochondrial membrane"/>
    <property type="evidence" value="ECO:0007669"/>
    <property type="project" value="UniProtKB-SubCell"/>
</dbReference>
<dbReference type="GO" id="GO:0030964">
    <property type="term" value="C:NADH dehydrogenase complex"/>
    <property type="evidence" value="ECO:0007669"/>
    <property type="project" value="TreeGrafter"/>
</dbReference>
<keyword evidence="9" id="KW-0520">NAD</keyword>
<evidence type="ECO:0000256" key="7">
    <source>
        <dbReference type="ARBA" id="ARBA00023136"/>
    </source>
</evidence>
<dbReference type="Proteomes" id="UP000085678">
    <property type="component" value="Mitochondrion MT"/>
</dbReference>
<geneLocation type="mitochondrion" evidence="10 12"/>
<dbReference type="Pfam" id="PF00507">
    <property type="entry name" value="Oxidored_q4"/>
    <property type="match status" value="1"/>
</dbReference>
<feature type="transmembrane region" description="Helical" evidence="9">
    <location>
        <begin position="114"/>
        <end position="135"/>
    </location>
</feature>
<feature type="transmembrane region" description="Helical" evidence="9">
    <location>
        <begin position="31"/>
        <end position="50"/>
    </location>
</feature>
<sequence length="165" mass="18911">MTSVVYAPYLLIPTILVYFSCVPLWPIVGMWFSGFYFACLFYCLVSFLLSSENGFTGQIKNENQSTPYECGFRPLTPNRTPFSIRFFLISVLFVIFDVEVILITSLPIMNSAGVWAATSLSVFMFTSFLFFSLLFEALKGALDWAPILKTEGEWWEGIWRRKPKS</sequence>
<keyword evidence="5 9" id="KW-0812">Transmembrane</keyword>
<evidence type="ECO:0000256" key="2">
    <source>
        <dbReference type="ARBA" id="ARBA00008472"/>
    </source>
</evidence>
<keyword evidence="11" id="KW-1185">Reference proteome</keyword>
<feature type="transmembrane region" description="Helical" evidence="9">
    <location>
        <begin position="86"/>
        <end position="108"/>
    </location>
</feature>
<dbReference type="PANTHER" id="PTHR11058:SF9">
    <property type="entry name" value="NADH-UBIQUINONE OXIDOREDUCTASE CHAIN 3"/>
    <property type="match status" value="1"/>
</dbReference>
<comment type="function">
    <text evidence="9">Core subunit of the mitochondrial membrane respiratory chain NADH dehydrogenase (Complex I) which catalyzes electron transfer from NADH through the respiratory chain, using ubiquinone as an electron acceptor. Essential for the catalytic activity of complex I.</text>
</comment>
<keyword evidence="9 10" id="KW-0496">Mitochondrion</keyword>
<dbReference type="PANTHER" id="PTHR11058">
    <property type="entry name" value="NADH-UBIQUINONE OXIDOREDUCTASE CHAIN 3"/>
    <property type="match status" value="1"/>
</dbReference>
<keyword evidence="9" id="KW-0249">Electron transport</keyword>
<reference evidence="10 12" key="1">
    <citation type="submission" date="2016-08" db="EMBL/GenBank/DDBJ databases">
        <title>Complete mitochondrial genome of Lingula anatina.</title>
        <authorList>
            <person name="Karagozlu M.Z."/>
            <person name="Kim C.-B."/>
        </authorList>
    </citation>
    <scope>NUCLEOTIDE SEQUENCE</scope>
</reference>
<evidence type="ECO:0000256" key="8">
    <source>
        <dbReference type="ARBA" id="ARBA00049551"/>
    </source>
</evidence>
<keyword evidence="9" id="KW-0679">Respiratory chain</keyword>
<name>A0A2H4H0Y4_LINAN</name>
<protein>
    <recommendedName>
        <fullName evidence="3 9">NADH-ubiquinone oxidoreductase chain 3</fullName>
        <ecNumber evidence="9">7.1.1.2</ecNumber>
    </recommendedName>
</protein>
<evidence type="ECO:0000313" key="12">
    <source>
        <dbReference type="RefSeq" id="YP_009450470.1"/>
    </source>
</evidence>
<dbReference type="CTD" id="4537"/>
<dbReference type="EMBL" id="KX774482">
    <property type="protein sequence ID" value="ARH11231.1"/>
    <property type="molecule type" value="Genomic_DNA"/>
</dbReference>
<dbReference type="STRING" id="7574.A0A2H4H0Y4"/>
<reference evidence="12" key="2">
    <citation type="submission" date="2018-01" db="EMBL/GenBank/DDBJ databases">
        <authorList>
            <consortium name="NCBI Genome Project"/>
        </authorList>
    </citation>
    <scope>NUCLEOTIDE SEQUENCE</scope>
</reference>
<evidence type="ECO:0000256" key="3">
    <source>
        <dbReference type="ARBA" id="ARBA00021007"/>
    </source>
</evidence>
<dbReference type="RefSeq" id="YP_009450470.1">
    <property type="nucleotide sequence ID" value="NC_036679.1"/>
</dbReference>
<comment type="caution">
    <text evidence="9">Lacks conserved residue(s) required for the propagation of feature annotation.</text>
</comment>
<evidence type="ECO:0000313" key="11">
    <source>
        <dbReference type="Proteomes" id="UP000085678"/>
    </source>
</evidence>
<keyword evidence="9" id="KW-1278">Translocase</keyword>
<gene>
    <name evidence="10 12" type="primary">ND3</name>
    <name evidence="12" type="ORF">C2G87_mgp05</name>
</gene>
<keyword evidence="9" id="KW-0830">Ubiquinone</keyword>
<dbReference type="OrthoDB" id="6144849at2759"/>
<dbReference type="KEGG" id="lak:C2G87_mgp05"/>
<evidence type="ECO:0000256" key="9">
    <source>
        <dbReference type="RuleBase" id="RU003640"/>
    </source>
</evidence>
<reference evidence="12" key="3">
    <citation type="submission" date="2025-04" db="UniProtKB">
        <authorList>
            <consortium name="RefSeq"/>
        </authorList>
    </citation>
    <scope>IDENTIFICATION</scope>
</reference>
<feature type="transmembrane region" description="Helical" evidence="9">
    <location>
        <begin position="7"/>
        <end position="25"/>
    </location>
</feature>
<evidence type="ECO:0000256" key="4">
    <source>
        <dbReference type="ARBA" id="ARBA00022448"/>
    </source>
</evidence>
<proteinExistence type="inferred from homology"/>
<accession>A0A2H4H0Y4</accession>
<evidence type="ECO:0000256" key="5">
    <source>
        <dbReference type="ARBA" id="ARBA00022692"/>
    </source>
</evidence>
<evidence type="ECO:0000256" key="1">
    <source>
        <dbReference type="ARBA" id="ARBA00004370"/>
    </source>
</evidence>
<evidence type="ECO:0000256" key="6">
    <source>
        <dbReference type="ARBA" id="ARBA00022989"/>
    </source>
</evidence>
<dbReference type="EC" id="7.1.1.2" evidence="9"/>
<comment type="subcellular location">
    <subcellularLocation>
        <location evidence="1">Membrane</location>
    </subcellularLocation>
    <subcellularLocation>
        <location evidence="9">Mitochondrion membrane</location>
        <topology evidence="9">Multi-pass membrane protein</topology>
    </subcellularLocation>
</comment>
<keyword evidence="6 9" id="KW-1133">Transmembrane helix</keyword>
<comment type="similarity">
    <text evidence="2 9">Belongs to the complex I subunit 3 family.</text>
</comment>
<dbReference type="InterPro" id="IPR000440">
    <property type="entry name" value="NADH_UbQ/plastoQ_OxRdtase_su3"/>
</dbReference>
<organism evidence="10">
    <name type="scientific">Lingula anatina</name>
    <name type="common">Brachiopod</name>
    <name type="synonym">Lingula unguis</name>
    <dbReference type="NCBI Taxonomy" id="7574"/>
    <lineage>
        <taxon>Eukaryota</taxon>
        <taxon>Metazoa</taxon>
        <taxon>Spiralia</taxon>
        <taxon>Lophotrochozoa</taxon>
        <taxon>Brachiopoda</taxon>
        <taxon>Linguliformea</taxon>
        <taxon>Lingulata</taxon>
        <taxon>Lingulida</taxon>
        <taxon>Linguloidea</taxon>
        <taxon>Lingulidae</taxon>
        <taxon>Lingula</taxon>
    </lineage>
</organism>
<dbReference type="GeneID" id="35983429"/>
<keyword evidence="7 9" id="KW-0472">Membrane</keyword>
<dbReference type="InterPro" id="IPR038430">
    <property type="entry name" value="NDAH_ubi_oxred_su3_sf"/>
</dbReference>
<keyword evidence="4 9" id="KW-0813">Transport</keyword>
<dbReference type="Gene3D" id="1.20.58.1610">
    <property type="entry name" value="NADH:ubiquinone/plastoquinone oxidoreductase, chain 3"/>
    <property type="match status" value="1"/>
</dbReference>
<dbReference type="GO" id="GO:0008137">
    <property type="term" value="F:NADH dehydrogenase (ubiquinone) activity"/>
    <property type="evidence" value="ECO:0007669"/>
    <property type="project" value="UniProtKB-UniRule"/>
</dbReference>
<dbReference type="AlphaFoldDB" id="A0A2H4H0Y4"/>